<evidence type="ECO:0000256" key="5">
    <source>
        <dbReference type="ARBA" id="ARBA00022989"/>
    </source>
</evidence>
<name>A0A2T0W3Q1_9LACT</name>
<comment type="cofactor">
    <cofactor evidence="1">
        <name>Zn(2+)</name>
        <dbReference type="ChEBI" id="CHEBI:29105"/>
    </cofactor>
</comment>
<evidence type="ECO:0000256" key="3">
    <source>
        <dbReference type="ARBA" id="ARBA00007931"/>
    </source>
</evidence>
<evidence type="ECO:0000256" key="7">
    <source>
        <dbReference type="SAM" id="Phobius"/>
    </source>
</evidence>
<proteinExistence type="inferred from homology"/>
<evidence type="ECO:0000256" key="4">
    <source>
        <dbReference type="ARBA" id="ARBA00022692"/>
    </source>
</evidence>
<protein>
    <recommendedName>
        <fullName evidence="8">Peptidase M50 domain-containing protein</fullName>
    </recommendedName>
</protein>
<dbReference type="Pfam" id="PF02163">
    <property type="entry name" value="Peptidase_M50"/>
    <property type="match status" value="1"/>
</dbReference>
<comment type="subcellular location">
    <subcellularLocation>
        <location evidence="2">Membrane</location>
        <topology evidence="2">Multi-pass membrane protein</topology>
    </subcellularLocation>
</comment>
<keyword evidence="6 7" id="KW-0472">Membrane</keyword>
<evidence type="ECO:0000256" key="2">
    <source>
        <dbReference type="ARBA" id="ARBA00004141"/>
    </source>
</evidence>
<evidence type="ECO:0000313" key="9">
    <source>
        <dbReference type="EMBL" id="PRY80088.1"/>
    </source>
</evidence>
<evidence type="ECO:0000256" key="1">
    <source>
        <dbReference type="ARBA" id="ARBA00001947"/>
    </source>
</evidence>
<dbReference type="RefSeq" id="WP_106195041.1">
    <property type="nucleotide sequence ID" value="NZ_PVTO01000022.1"/>
</dbReference>
<dbReference type="OrthoDB" id="849477at2"/>
<keyword evidence="5 7" id="KW-1133">Transmembrane helix</keyword>
<evidence type="ECO:0000256" key="6">
    <source>
        <dbReference type="ARBA" id="ARBA00023136"/>
    </source>
</evidence>
<sequence length="158" mass="18365">MTWTLNDISVNLNVMFFLMYYLVLIIHELGHVVATKLIKGTIQEIHFGEGEKWFDFYVLKINRWVFIPTGKVYSDYDRTSWNRLFVFSGGNIFLLLICAAVNLAFSRYSLQELIQFNISTAYMVFITMLPVNYSNGVKSDGLQIVNLIKEIKKSRSIE</sequence>
<evidence type="ECO:0000259" key="8">
    <source>
        <dbReference type="Pfam" id="PF02163"/>
    </source>
</evidence>
<feature type="transmembrane region" description="Helical" evidence="7">
    <location>
        <begin position="114"/>
        <end position="133"/>
    </location>
</feature>
<accession>A0A2T0W3Q1</accession>
<keyword evidence="4 7" id="KW-0812">Transmembrane</keyword>
<feature type="transmembrane region" description="Helical" evidence="7">
    <location>
        <begin position="12"/>
        <end position="34"/>
    </location>
</feature>
<evidence type="ECO:0000313" key="10">
    <source>
        <dbReference type="Proteomes" id="UP000238205"/>
    </source>
</evidence>
<comment type="similarity">
    <text evidence="3">Belongs to the peptidase M50B family.</text>
</comment>
<keyword evidence="10" id="KW-1185">Reference proteome</keyword>
<dbReference type="GO" id="GO:0006508">
    <property type="term" value="P:proteolysis"/>
    <property type="evidence" value="ECO:0007669"/>
    <property type="project" value="InterPro"/>
</dbReference>
<dbReference type="EMBL" id="PVTO01000022">
    <property type="protein sequence ID" value="PRY80088.1"/>
    <property type="molecule type" value="Genomic_DNA"/>
</dbReference>
<comment type="caution">
    <text evidence="9">The sequence shown here is derived from an EMBL/GenBank/DDBJ whole genome shotgun (WGS) entry which is preliminary data.</text>
</comment>
<feature type="transmembrane region" description="Helical" evidence="7">
    <location>
        <begin position="84"/>
        <end position="108"/>
    </location>
</feature>
<dbReference type="AlphaFoldDB" id="A0A2T0W3Q1"/>
<organism evidence="9 10">
    <name type="scientific">Alkalibacterium olivapovliticus</name>
    <dbReference type="NCBI Taxonomy" id="99907"/>
    <lineage>
        <taxon>Bacteria</taxon>
        <taxon>Bacillati</taxon>
        <taxon>Bacillota</taxon>
        <taxon>Bacilli</taxon>
        <taxon>Lactobacillales</taxon>
        <taxon>Carnobacteriaceae</taxon>
        <taxon>Alkalibacterium</taxon>
    </lineage>
</organism>
<gene>
    <name evidence="9" type="ORF">CLV38_12224</name>
</gene>
<reference evidence="9 10" key="1">
    <citation type="submission" date="2018-03" db="EMBL/GenBank/DDBJ databases">
        <title>Genomic Encyclopedia of Archaeal and Bacterial Type Strains, Phase II (KMG-II): from individual species to whole genera.</title>
        <authorList>
            <person name="Goeker M."/>
        </authorList>
    </citation>
    <scope>NUCLEOTIDE SEQUENCE [LARGE SCALE GENOMIC DNA]</scope>
    <source>
        <strain evidence="9 10">DSM 13175</strain>
    </source>
</reference>
<feature type="domain" description="Peptidase M50" evidence="8">
    <location>
        <begin position="16"/>
        <end position="125"/>
    </location>
</feature>
<dbReference type="InterPro" id="IPR008915">
    <property type="entry name" value="Peptidase_M50"/>
</dbReference>
<dbReference type="GO" id="GO:0016020">
    <property type="term" value="C:membrane"/>
    <property type="evidence" value="ECO:0007669"/>
    <property type="project" value="UniProtKB-SubCell"/>
</dbReference>
<dbReference type="Proteomes" id="UP000238205">
    <property type="component" value="Unassembled WGS sequence"/>
</dbReference>